<reference evidence="1 2" key="1">
    <citation type="submission" date="2021-06" db="EMBL/GenBank/DDBJ databases">
        <authorList>
            <person name="Kallberg Y."/>
            <person name="Tangrot J."/>
            <person name="Rosling A."/>
        </authorList>
    </citation>
    <scope>NUCLEOTIDE SEQUENCE [LARGE SCALE GENOMIC DNA]</scope>
    <source>
        <strain evidence="1 2">120-4 pot B 10/14</strain>
    </source>
</reference>
<dbReference type="EMBL" id="CAJVQB010044974">
    <property type="protein sequence ID" value="CAG8832239.1"/>
    <property type="molecule type" value="Genomic_DNA"/>
</dbReference>
<accession>A0ABN7WHN2</accession>
<keyword evidence="2" id="KW-1185">Reference proteome</keyword>
<protein>
    <submittedName>
        <fullName evidence="1">1293_t:CDS:1</fullName>
    </submittedName>
</protein>
<sequence>MTTGTSENLSVDFNSLVAHGGSKCSDEEWSKYIEMPQVRTNETP</sequence>
<feature type="non-terminal residue" evidence="1">
    <location>
        <position position="44"/>
    </location>
</feature>
<name>A0ABN7WHN2_GIGMA</name>
<evidence type="ECO:0000313" key="1">
    <source>
        <dbReference type="EMBL" id="CAG8832239.1"/>
    </source>
</evidence>
<organism evidence="1 2">
    <name type="scientific">Gigaspora margarita</name>
    <dbReference type="NCBI Taxonomy" id="4874"/>
    <lineage>
        <taxon>Eukaryota</taxon>
        <taxon>Fungi</taxon>
        <taxon>Fungi incertae sedis</taxon>
        <taxon>Mucoromycota</taxon>
        <taxon>Glomeromycotina</taxon>
        <taxon>Glomeromycetes</taxon>
        <taxon>Diversisporales</taxon>
        <taxon>Gigasporaceae</taxon>
        <taxon>Gigaspora</taxon>
    </lineage>
</organism>
<comment type="caution">
    <text evidence="1">The sequence shown here is derived from an EMBL/GenBank/DDBJ whole genome shotgun (WGS) entry which is preliminary data.</text>
</comment>
<proteinExistence type="predicted"/>
<dbReference type="Proteomes" id="UP000789901">
    <property type="component" value="Unassembled WGS sequence"/>
</dbReference>
<evidence type="ECO:0000313" key="2">
    <source>
        <dbReference type="Proteomes" id="UP000789901"/>
    </source>
</evidence>
<gene>
    <name evidence="1" type="ORF">GMARGA_LOCUS30966</name>
</gene>